<evidence type="ECO:0000259" key="2">
    <source>
        <dbReference type="Pfam" id="PF00685"/>
    </source>
</evidence>
<dbReference type="PANTHER" id="PTHR10704:SF44">
    <property type="entry name" value="LD35051P-RELATED"/>
    <property type="match status" value="1"/>
</dbReference>
<dbReference type="InterPro" id="IPR051135">
    <property type="entry name" value="Gal/GlcNAc/GalNAc_ST"/>
</dbReference>
<gene>
    <name evidence="3" type="ORF">MGAL_10B080576</name>
</gene>
<dbReference type="Pfam" id="PF00685">
    <property type="entry name" value="Sulfotransfer_1"/>
    <property type="match status" value="1"/>
</dbReference>
<evidence type="ECO:0000313" key="3">
    <source>
        <dbReference type="EMBL" id="VDH95386.1"/>
    </source>
</evidence>
<keyword evidence="4" id="KW-1185">Reference proteome</keyword>
<comment type="caution">
    <text evidence="3">The sequence shown here is derived from an EMBL/GenBank/DDBJ whole genome shotgun (WGS) entry which is preliminary data.</text>
</comment>
<protein>
    <submittedName>
        <fullName evidence="3">Keratan sulfate 6-sulfotransferase 1</fullName>
        <ecNumber evidence="3">2.8.2.21</ecNumber>
    </submittedName>
</protein>
<dbReference type="SUPFAM" id="SSF52540">
    <property type="entry name" value="P-loop containing nucleoside triphosphate hydrolases"/>
    <property type="match status" value="1"/>
</dbReference>
<organism evidence="3 4">
    <name type="scientific">Mytilus galloprovincialis</name>
    <name type="common">Mediterranean mussel</name>
    <dbReference type="NCBI Taxonomy" id="29158"/>
    <lineage>
        <taxon>Eukaryota</taxon>
        <taxon>Metazoa</taxon>
        <taxon>Spiralia</taxon>
        <taxon>Lophotrochozoa</taxon>
        <taxon>Mollusca</taxon>
        <taxon>Bivalvia</taxon>
        <taxon>Autobranchia</taxon>
        <taxon>Pteriomorphia</taxon>
        <taxon>Mytilida</taxon>
        <taxon>Mytiloidea</taxon>
        <taxon>Mytilidae</taxon>
        <taxon>Mytilinae</taxon>
        <taxon>Mytilus</taxon>
    </lineage>
</organism>
<accession>A0A8B6BU39</accession>
<dbReference type="PANTHER" id="PTHR10704">
    <property type="entry name" value="CARBOHYDRATE SULFOTRANSFERASE"/>
    <property type="match status" value="1"/>
</dbReference>
<dbReference type="GO" id="GO:0045130">
    <property type="term" value="F:keratan sulfotransferase activity"/>
    <property type="evidence" value="ECO:0007669"/>
    <property type="project" value="UniProtKB-EC"/>
</dbReference>
<evidence type="ECO:0000256" key="1">
    <source>
        <dbReference type="SAM" id="MobiDB-lite"/>
    </source>
</evidence>
<dbReference type="Proteomes" id="UP000596742">
    <property type="component" value="Unassembled WGS sequence"/>
</dbReference>
<dbReference type="GO" id="GO:0006044">
    <property type="term" value="P:N-acetylglucosamine metabolic process"/>
    <property type="evidence" value="ECO:0007669"/>
    <property type="project" value="TreeGrafter"/>
</dbReference>
<reference evidence="3" key="1">
    <citation type="submission" date="2018-11" db="EMBL/GenBank/DDBJ databases">
        <authorList>
            <person name="Alioto T."/>
            <person name="Alioto T."/>
        </authorList>
    </citation>
    <scope>NUCLEOTIDE SEQUENCE</scope>
</reference>
<feature type="region of interest" description="Disordered" evidence="1">
    <location>
        <begin position="161"/>
        <end position="183"/>
    </location>
</feature>
<name>A0A8B6BU39_MYTGA</name>
<proteinExistence type="predicted"/>
<dbReference type="InterPro" id="IPR027417">
    <property type="entry name" value="P-loop_NTPase"/>
</dbReference>
<dbReference type="AlphaFoldDB" id="A0A8B6BU39"/>
<dbReference type="GO" id="GO:0006790">
    <property type="term" value="P:sulfur compound metabolic process"/>
    <property type="evidence" value="ECO:0007669"/>
    <property type="project" value="TreeGrafter"/>
</dbReference>
<keyword evidence="3" id="KW-0808">Transferase</keyword>
<dbReference type="EC" id="2.8.2.21" evidence="3"/>
<sequence length="614" mass="70502">MGLCCCSLGKVGSVSIEGSHQKLDRKETYNDLTTYLKESHEEADTLQQNFADKVIKSPRMINIVRKKAEKELRKSKETKILSDKKAEEIVNDIQKENNWLKSSKEIVTNIIAKLKDTREDDPSFIEKQSNYKKLTIKLKTDVMTLIESRIKQIKKQPSCADVAAESSDDSETDGPSYHAKSGIDSRHSLECVSENESMYGDETVEKSNRYHKQVHAYKLLYECTLILKAARDNFSKINSKIEGISAIWKQNAGTVIKVRNHIVTERTSPVPLEKNDEEWIKEKSGPDNFCPDVTCVLIVGYVRGGTTMILDTLAETSSNFYLFEPIRNLTESSYAKMPITFYNRTVRNISKHGNLPIVQTEMLNNWFNCDFTKINIGDLKNDHLIHSRATKSYFACLRKSPFPFCIKMLESVCVPKARRIIKVVRLRMKSIEHILRKTDNLRIIYVVRDPRAQIHSLIKSGLLDPKKVKVHSRELCEDVMSDFNSTKVLKRAYHNKIFMLKYEALVKNPLPHFRKLLSFSNLPFTAKVDNYIRHHMLETGTGHESNFNAKSGNSTLIANMWRTAINKEHLSIIDEACHRTYETFGYRQLDIKSLNALSIDIQSKPSEADIFDLY</sequence>
<dbReference type="GO" id="GO:0001517">
    <property type="term" value="F:N-acetylglucosamine 6-O-sulfotransferase activity"/>
    <property type="evidence" value="ECO:0007669"/>
    <property type="project" value="TreeGrafter"/>
</dbReference>
<dbReference type="InterPro" id="IPR000863">
    <property type="entry name" value="Sulfotransferase_dom"/>
</dbReference>
<feature type="domain" description="Sulfotransferase" evidence="2">
    <location>
        <begin position="296"/>
        <end position="584"/>
    </location>
</feature>
<dbReference type="EMBL" id="UYJE01000687">
    <property type="protein sequence ID" value="VDH95386.1"/>
    <property type="molecule type" value="Genomic_DNA"/>
</dbReference>
<dbReference type="OrthoDB" id="5987729at2759"/>
<evidence type="ECO:0000313" key="4">
    <source>
        <dbReference type="Proteomes" id="UP000596742"/>
    </source>
</evidence>
<dbReference type="Gene3D" id="3.40.50.300">
    <property type="entry name" value="P-loop containing nucleotide triphosphate hydrolases"/>
    <property type="match status" value="1"/>
</dbReference>